<organism evidence="2 3">
    <name type="scientific">Catellatospora citrea</name>
    <dbReference type="NCBI Taxonomy" id="53366"/>
    <lineage>
        <taxon>Bacteria</taxon>
        <taxon>Bacillati</taxon>
        <taxon>Actinomycetota</taxon>
        <taxon>Actinomycetes</taxon>
        <taxon>Micromonosporales</taxon>
        <taxon>Micromonosporaceae</taxon>
        <taxon>Catellatospora</taxon>
    </lineage>
</organism>
<keyword evidence="1" id="KW-0732">Signal</keyword>
<feature type="chain" id="PRO_5035308929" description="Secreted protein" evidence="1">
    <location>
        <begin position="31"/>
        <end position="130"/>
    </location>
</feature>
<evidence type="ECO:0000313" key="3">
    <source>
        <dbReference type="Proteomes" id="UP000659904"/>
    </source>
</evidence>
<proteinExistence type="predicted"/>
<gene>
    <name evidence="2" type="ORF">Cci01nite_83710</name>
</gene>
<evidence type="ECO:0000256" key="1">
    <source>
        <dbReference type="SAM" id="SignalP"/>
    </source>
</evidence>
<evidence type="ECO:0008006" key="4">
    <source>
        <dbReference type="Google" id="ProtNLM"/>
    </source>
</evidence>
<dbReference type="EMBL" id="BONH01000087">
    <property type="protein sequence ID" value="GIG03278.1"/>
    <property type="molecule type" value="Genomic_DNA"/>
</dbReference>
<protein>
    <recommendedName>
        <fullName evidence="4">Secreted protein</fullName>
    </recommendedName>
</protein>
<name>A0A8J3KI02_9ACTN</name>
<dbReference type="AlphaFoldDB" id="A0A8J3KI02"/>
<dbReference type="Proteomes" id="UP000659904">
    <property type="component" value="Unassembled WGS sequence"/>
</dbReference>
<reference evidence="2 3" key="1">
    <citation type="submission" date="2021-01" db="EMBL/GenBank/DDBJ databases">
        <title>Whole genome shotgun sequence of Catellatospora citrea NBRC 14495.</title>
        <authorList>
            <person name="Komaki H."/>
            <person name="Tamura T."/>
        </authorList>
    </citation>
    <scope>NUCLEOTIDE SEQUENCE [LARGE SCALE GENOMIC DNA]</scope>
    <source>
        <strain evidence="2 3">NBRC 14495</strain>
    </source>
</reference>
<keyword evidence="3" id="KW-1185">Reference proteome</keyword>
<comment type="caution">
    <text evidence="2">The sequence shown here is derived from an EMBL/GenBank/DDBJ whole genome shotgun (WGS) entry which is preliminary data.</text>
</comment>
<sequence>MSKFVKRLAVVASASLTTLAILWGTGGAPAAASWAGEVGLCIGGNYAAYLRFPQRGGWTSPLITNGCWSTTMGSSGNFVTAETFEVRGVWNTHPDQSFLVCSVYVSPGVGTALVMTNGTTTQPKCLAGIG</sequence>
<accession>A0A8J3KI02</accession>
<evidence type="ECO:0000313" key="2">
    <source>
        <dbReference type="EMBL" id="GIG03278.1"/>
    </source>
</evidence>
<feature type="signal peptide" evidence="1">
    <location>
        <begin position="1"/>
        <end position="30"/>
    </location>
</feature>
<dbReference type="RefSeq" id="WP_120319130.1">
    <property type="nucleotide sequence ID" value="NZ_BONH01000087.1"/>
</dbReference>